<evidence type="ECO:0000313" key="4">
    <source>
        <dbReference type="Proteomes" id="UP000789831"/>
    </source>
</evidence>
<dbReference type="InterPro" id="IPR008266">
    <property type="entry name" value="Tyr_kinase_AS"/>
</dbReference>
<proteinExistence type="predicted"/>
<dbReference type="InterPro" id="IPR050235">
    <property type="entry name" value="CK1_Ser-Thr_kinase"/>
</dbReference>
<accession>A0A9N9FNQ4</accession>
<dbReference type="Pfam" id="PF00069">
    <property type="entry name" value="Pkinase"/>
    <property type="match status" value="1"/>
</dbReference>
<keyword evidence="4" id="KW-1185">Reference proteome</keyword>
<dbReference type="InterPro" id="IPR000719">
    <property type="entry name" value="Prot_kinase_dom"/>
</dbReference>
<feature type="region of interest" description="Disordered" evidence="1">
    <location>
        <begin position="37"/>
        <end position="56"/>
    </location>
</feature>
<dbReference type="EMBL" id="CAJVPL010001000">
    <property type="protein sequence ID" value="CAG8546022.1"/>
    <property type="molecule type" value="Genomic_DNA"/>
</dbReference>
<dbReference type="OrthoDB" id="2523749at2759"/>
<evidence type="ECO:0000313" key="3">
    <source>
        <dbReference type="EMBL" id="CAG8546022.1"/>
    </source>
</evidence>
<dbReference type="PANTHER" id="PTHR11909">
    <property type="entry name" value="CASEIN KINASE-RELATED"/>
    <property type="match status" value="1"/>
</dbReference>
<organism evidence="3 4">
    <name type="scientific">Ambispora gerdemannii</name>
    <dbReference type="NCBI Taxonomy" id="144530"/>
    <lineage>
        <taxon>Eukaryota</taxon>
        <taxon>Fungi</taxon>
        <taxon>Fungi incertae sedis</taxon>
        <taxon>Mucoromycota</taxon>
        <taxon>Glomeromycotina</taxon>
        <taxon>Glomeromycetes</taxon>
        <taxon>Archaeosporales</taxon>
        <taxon>Ambisporaceae</taxon>
        <taxon>Ambispora</taxon>
    </lineage>
</organism>
<comment type="caution">
    <text evidence="3">The sequence shown here is derived from an EMBL/GenBank/DDBJ whole genome shotgun (WGS) entry which is preliminary data.</text>
</comment>
<feature type="domain" description="Protein kinase" evidence="2">
    <location>
        <begin position="395"/>
        <end position="620"/>
    </location>
</feature>
<reference evidence="3" key="1">
    <citation type="submission" date="2021-06" db="EMBL/GenBank/DDBJ databases">
        <authorList>
            <person name="Kallberg Y."/>
            <person name="Tangrot J."/>
            <person name="Rosling A."/>
        </authorList>
    </citation>
    <scope>NUCLEOTIDE SEQUENCE</scope>
    <source>
        <strain evidence="3">MT106</strain>
    </source>
</reference>
<dbReference type="SUPFAM" id="SSF56112">
    <property type="entry name" value="Protein kinase-like (PK-like)"/>
    <property type="match status" value="1"/>
</dbReference>
<evidence type="ECO:0000259" key="2">
    <source>
        <dbReference type="PROSITE" id="PS50011"/>
    </source>
</evidence>
<dbReference type="InterPro" id="IPR011009">
    <property type="entry name" value="Kinase-like_dom_sf"/>
</dbReference>
<dbReference type="Gene3D" id="1.10.510.10">
    <property type="entry name" value="Transferase(Phosphotransferase) domain 1"/>
    <property type="match status" value="1"/>
</dbReference>
<dbReference type="Proteomes" id="UP000789831">
    <property type="component" value="Unassembled WGS sequence"/>
</dbReference>
<evidence type="ECO:0000256" key="1">
    <source>
        <dbReference type="SAM" id="MobiDB-lite"/>
    </source>
</evidence>
<protein>
    <submittedName>
        <fullName evidence="3">8912_t:CDS:1</fullName>
    </submittedName>
</protein>
<dbReference type="GO" id="GO:0004672">
    <property type="term" value="F:protein kinase activity"/>
    <property type="evidence" value="ECO:0007669"/>
    <property type="project" value="InterPro"/>
</dbReference>
<dbReference type="PROSITE" id="PS50011">
    <property type="entry name" value="PROTEIN_KINASE_DOM"/>
    <property type="match status" value="1"/>
</dbReference>
<name>A0A9N9FNQ4_9GLOM</name>
<gene>
    <name evidence="3" type="ORF">AGERDE_LOCUS6424</name>
</gene>
<feature type="compositionally biased region" description="Basic residues" evidence="1">
    <location>
        <begin position="37"/>
        <end position="52"/>
    </location>
</feature>
<dbReference type="GO" id="GO:0005524">
    <property type="term" value="F:ATP binding"/>
    <property type="evidence" value="ECO:0007669"/>
    <property type="project" value="InterPro"/>
</dbReference>
<sequence length="620" mass="71839">MIGDYRVNSAENAKLIARAKFIFLYNVRTTHKRTAQICSKRNRRDKKRNRGDKKKENNISDNILVSLYNILLELHKKETELHKKNNLLQQRSQEVGSSEIVKDLAQIKDALHASTIHVPFPTTTTNTQVFQENLGRTQLMDASAFQQNSDYNTNLWKAVKSCGWEWAVDVNSAEDRLHDNFGKLLGTILDTLMGKFWESCKVNKILYNDKMNAKHRFAPGPDPLCDDVRRFPDFVLDRLKKYDYAIFNWQTMTLPIEIEKNIIVNRNNTTDFHLDNLNTHAKSGLGQQQEWAVIRFRYQDVMEYESFVTDSVNIIFIKAVRSRSYELHTFTVSPPFALVENSQPTDAFKNMVRIIGDSLLLLKAKSMKAAEKSDDEFNPSGHWTGRYVIIDEKDFFVREVICFNVPDFVYAAWSNESGNVVIKTAQSKYRFDEHKNEQKILQELSKRTLSVPKVIAAGYIGDAFALVLTPLGKSFNHVRPISKEKAKKVWKDCISDLKQLHETGIVHGDIRPTNIILYEGNYRLIDFGLAGSREQRRWRGADNVYGSIRALEGHNYEAWDDVESLVYTVESLKRPRWQLPWYRDTDLERIVKLKAAFLNSVASSYELNSWIEWQDNDIKE</sequence>
<dbReference type="PROSITE" id="PS00109">
    <property type="entry name" value="PROTEIN_KINASE_TYR"/>
    <property type="match status" value="1"/>
</dbReference>
<dbReference type="AlphaFoldDB" id="A0A9N9FNQ4"/>